<dbReference type="InterPro" id="IPR012337">
    <property type="entry name" value="RNaseH-like_sf"/>
</dbReference>
<dbReference type="GO" id="GO:0003676">
    <property type="term" value="F:nucleic acid binding"/>
    <property type="evidence" value="ECO:0007669"/>
    <property type="project" value="InterPro"/>
</dbReference>
<reference evidence="2 3" key="1">
    <citation type="journal article" date="2022" name="Cell">
        <title>Repeat-based holocentromeres influence genome architecture and karyotype evolution.</title>
        <authorList>
            <person name="Hofstatter P.G."/>
            <person name="Thangavel G."/>
            <person name="Lux T."/>
            <person name="Neumann P."/>
            <person name="Vondrak T."/>
            <person name="Novak P."/>
            <person name="Zhang M."/>
            <person name="Costa L."/>
            <person name="Castellani M."/>
            <person name="Scott A."/>
            <person name="Toegelov H."/>
            <person name="Fuchs J."/>
            <person name="Mata-Sucre Y."/>
            <person name="Dias Y."/>
            <person name="Vanzela A.L.L."/>
            <person name="Huettel B."/>
            <person name="Almeida C.C.S."/>
            <person name="Simkova H."/>
            <person name="Souza G."/>
            <person name="Pedrosa-Harand A."/>
            <person name="Macas J."/>
            <person name="Mayer K.F.X."/>
            <person name="Houben A."/>
            <person name="Marques A."/>
        </authorList>
    </citation>
    <scope>NUCLEOTIDE SEQUENCE [LARGE SCALE GENOMIC DNA]</scope>
    <source>
        <strain evidence="2">RhyTen1mFocal</strain>
    </source>
</reference>
<evidence type="ECO:0000259" key="1">
    <source>
        <dbReference type="Pfam" id="PF13966"/>
    </source>
</evidence>
<comment type="caution">
    <text evidence="2">The sequence shown here is derived from an EMBL/GenBank/DDBJ whole genome shotgun (WGS) entry which is preliminary data.</text>
</comment>
<feature type="domain" description="Reverse transcriptase zinc-binding" evidence="1">
    <location>
        <begin position="8"/>
        <end position="99"/>
    </location>
</feature>
<sequence>MKAKNGKYTIKQGYEQLQGGTITEQLAVSSVQWVNMWKWKDVIPKVKVFVWRLLSKALPVAQNMHRRITAISPRCHRCGMENEFEMHCMFFCPSSRVVWFGGRLGLTTHDLPINIDAAFSAITEGLDEEGRRYVCYTLWEIWLAHNQEFFHHKKVDPIAIWRKVNDHMNCQHMKDDVGPHVTSLVQGSMAIRMEIQEWMVLMDASCDDHGRAGMAFLIYRNGELMGIGMNNKSGVDAFWGEALVLLEAVQFVQEKFQVDPKPMVTLLTDCLNLVDAVTEQDFDSLPSWKARDTVALVICEMRRYGGSMEVKHVKRDIVKEAHTLANHARRESLCYKGLSCPQLMNLTPEARFLDSTVFSQLQDRPL</sequence>
<dbReference type="CDD" id="cd06222">
    <property type="entry name" value="RNase_H_like"/>
    <property type="match status" value="1"/>
</dbReference>
<dbReference type="SUPFAM" id="SSF53098">
    <property type="entry name" value="Ribonuclease H-like"/>
    <property type="match status" value="1"/>
</dbReference>
<dbReference type="InterPro" id="IPR044730">
    <property type="entry name" value="RNase_H-like_dom_plant"/>
</dbReference>
<dbReference type="InterPro" id="IPR036397">
    <property type="entry name" value="RNaseH_sf"/>
</dbReference>
<dbReference type="InterPro" id="IPR026960">
    <property type="entry name" value="RVT-Znf"/>
</dbReference>
<accession>A0AAD6A1F2</accession>
<dbReference type="Proteomes" id="UP001210211">
    <property type="component" value="Unassembled WGS sequence"/>
</dbReference>
<organism evidence="2 3">
    <name type="scientific">Rhynchospora tenuis</name>
    <dbReference type="NCBI Taxonomy" id="198213"/>
    <lineage>
        <taxon>Eukaryota</taxon>
        <taxon>Viridiplantae</taxon>
        <taxon>Streptophyta</taxon>
        <taxon>Embryophyta</taxon>
        <taxon>Tracheophyta</taxon>
        <taxon>Spermatophyta</taxon>
        <taxon>Magnoliopsida</taxon>
        <taxon>Liliopsida</taxon>
        <taxon>Poales</taxon>
        <taxon>Cyperaceae</taxon>
        <taxon>Cyperoideae</taxon>
        <taxon>Rhynchosporeae</taxon>
        <taxon>Rhynchospora</taxon>
    </lineage>
</organism>
<dbReference type="AlphaFoldDB" id="A0AAD6A1F2"/>
<gene>
    <name evidence="2" type="ORF">LUZ61_011661</name>
</gene>
<name>A0AAD6A1F2_9POAL</name>
<dbReference type="EMBL" id="JAMRDG010000001">
    <property type="protein sequence ID" value="KAJ3707956.1"/>
    <property type="molecule type" value="Genomic_DNA"/>
</dbReference>
<protein>
    <recommendedName>
        <fullName evidence="1">Reverse transcriptase zinc-binding domain-containing protein</fullName>
    </recommendedName>
</protein>
<evidence type="ECO:0000313" key="2">
    <source>
        <dbReference type="EMBL" id="KAJ3707956.1"/>
    </source>
</evidence>
<keyword evidence="3" id="KW-1185">Reference proteome</keyword>
<evidence type="ECO:0000313" key="3">
    <source>
        <dbReference type="Proteomes" id="UP001210211"/>
    </source>
</evidence>
<dbReference type="Gene3D" id="3.30.420.10">
    <property type="entry name" value="Ribonuclease H-like superfamily/Ribonuclease H"/>
    <property type="match status" value="1"/>
</dbReference>
<proteinExistence type="predicted"/>
<dbReference type="Pfam" id="PF13966">
    <property type="entry name" value="zf-RVT"/>
    <property type="match status" value="1"/>
</dbReference>